<evidence type="ECO:0000313" key="2">
    <source>
        <dbReference type="Proteomes" id="UP000186235"/>
    </source>
</evidence>
<reference evidence="2" key="1">
    <citation type="submission" date="2017-01" db="EMBL/GenBank/DDBJ databases">
        <authorList>
            <person name="Varghese N."/>
            <person name="Submissions S."/>
        </authorList>
    </citation>
    <scope>NUCLEOTIDE SEQUENCE [LARGE SCALE GENOMIC DNA]</scope>
    <source>
        <strain evidence="2">3bp</strain>
    </source>
</reference>
<dbReference type="Proteomes" id="UP000186235">
    <property type="component" value="Unassembled WGS sequence"/>
</dbReference>
<organism evidence="1 2">
    <name type="scientific">Cellulosimicrobium aquatile</name>
    <dbReference type="NCBI Taxonomy" id="1612203"/>
    <lineage>
        <taxon>Bacteria</taxon>
        <taxon>Bacillati</taxon>
        <taxon>Actinomycetota</taxon>
        <taxon>Actinomycetes</taxon>
        <taxon>Micrococcales</taxon>
        <taxon>Promicromonosporaceae</taxon>
        <taxon>Cellulosimicrobium</taxon>
    </lineage>
</organism>
<evidence type="ECO:0000313" key="1">
    <source>
        <dbReference type="EMBL" id="SIQ07462.1"/>
    </source>
</evidence>
<keyword evidence="2" id="KW-1185">Reference proteome</keyword>
<dbReference type="EMBL" id="FTMI01000002">
    <property type="protein sequence ID" value="SIQ07462.1"/>
    <property type="molecule type" value="Genomic_DNA"/>
</dbReference>
<protein>
    <submittedName>
        <fullName evidence="1">Uncharacterized protein</fullName>
    </submittedName>
</protein>
<dbReference type="RefSeq" id="WP_076404210.1">
    <property type="nucleotide sequence ID" value="NZ_FTMI01000002.1"/>
</dbReference>
<gene>
    <name evidence="1" type="ORF">SAMN05518682_1096</name>
</gene>
<accession>A0A1N6PT61</accession>
<sequence length="314" mass="33891">MSARPRVRTFRRDDRDQLTDLVNSHLSVVVPGARLSVNSVLGSLERQPDEHVVDPWVVERATFVVESRHRVVGAAHLHRFTAGPEASDDYRDAGLVQWLLVTPPDDEDPEQSTEARSAADALTAACHAQLAAWQVRVAYADGQLPFAGVYGVPEQWPHVREALVRAGFRPGEHAETVLLAPTSALPHALPVPDDVALRRTLGPGGGVRFTAHRGTETAAYVEIDTTLGRAERQAATGGTAELVDLSPGPGSDDALLAGVLAEARAWLELAGVHRVLVGTDATDHEEIAQLRAWGFRELTTVSRGWQLAAPNVVR</sequence>
<dbReference type="AlphaFoldDB" id="A0A1N6PT61"/>
<name>A0A1N6PT61_9MICO</name>
<proteinExistence type="predicted"/>